<feature type="region of interest" description="Disordered" evidence="1">
    <location>
        <begin position="101"/>
        <end position="135"/>
    </location>
</feature>
<reference evidence="2" key="2">
    <citation type="submission" date="2017-08" db="EMBL/GenBank/DDBJ databases">
        <title>Assembly of the North American Bullfrog Genome.</title>
        <authorList>
            <person name="Warren R.L."/>
            <person name="Vandervalk B.P."/>
            <person name="Kucuk E."/>
            <person name="Birol I."/>
            <person name="Helbing C."/>
            <person name="Pandoh P."/>
            <person name="Behsaz B."/>
            <person name="Mohamadi H."/>
            <person name="Chu J."/>
            <person name="Jackman S."/>
            <person name="Hammond S.A."/>
            <person name="Veldhoen N."/>
            <person name="Kirk H."/>
            <person name="Zhao Y."/>
            <person name="Coope R."/>
            <person name="Pleasance S."/>
            <person name="Moore R."/>
            <person name="Holt R."/>
        </authorList>
    </citation>
    <scope>NUCLEOTIDE SEQUENCE</scope>
    <source>
        <strain evidence="2">Bruno</strain>
        <tissue evidence="2">Liver</tissue>
    </source>
</reference>
<keyword evidence="3" id="KW-1185">Reference proteome</keyword>
<name>A0A2G9SC60_AQUCT</name>
<dbReference type="EMBL" id="KV925127">
    <property type="protein sequence ID" value="PIO37665.1"/>
    <property type="molecule type" value="Genomic_DNA"/>
</dbReference>
<proteinExistence type="predicted"/>
<evidence type="ECO:0000313" key="3">
    <source>
        <dbReference type="Proteomes" id="UP000228934"/>
    </source>
</evidence>
<gene>
    <name evidence="2" type="ORF">AB205_0192930</name>
</gene>
<reference evidence="3" key="1">
    <citation type="journal article" date="2017" name="Nat. Commun.">
        <title>The North American bullfrog draft genome provides insight into hormonal regulation of long noncoding RNA.</title>
        <authorList>
            <person name="Hammond S.A."/>
            <person name="Warren R.L."/>
            <person name="Vandervalk B.P."/>
            <person name="Kucuk E."/>
            <person name="Khan H."/>
            <person name="Gibb E.A."/>
            <person name="Pandoh P."/>
            <person name="Kirk H."/>
            <person name="Zhao Y."/>
            <person name="Jones M."/>
            <person name="Mungall A.J."/>
            <person name="Coope R."/>
            <person name="Pleasance S."/>
            <person name="Moore R.A."/>
            <person name="Holt R.A."/>
            <person name="Round J.M."/>
            <person name="Ohora S."/>
            <person name="Walle B.V."/>
            <person name="Veldhoen N."/>
            <person name="Helbing C.C."/>
            <person name="Birol I."/>
        </authorList>
    </citation>
    <scope>NUCLEOTIDE SEQUENCE [LARGE SCALE GENOMIC DNA]</scope>
</reference>
<evidence type="ECO:0000313" key="2">
    <source>
        <dbReference type="EMBL" id="PIO37665.1"/>
    </source>
</evidence>
<accession>A0A2G9SC60</accession>
<protein>
    <submittedName>
        <fullName evidence="2">Uncharacterized protein</fullName>
    </submittedName>
</protein>
<evidence type="ECO:0000256" key="1">
    <source>
        <dbReference type="SAM" id="MobiDB-lite"/>
    </source>
</evidence>
<feature type="non-terminal residue" evidence="2">
    <location>
        <position position="1"/>
    </location>
</feature>
<dbReference type="EMBL" id="KV925127">
    <property type="protein sequence ID" value="PIO37666.1"/>
    <property type="molecule type" value="Genomic_DNA"/>
</dbReference>
<dbReference type="Proteomes" id="UP000228934">
    <property type="component" value="Unassembled WGS sequence"/>
</dbReference>
<organism evidence="2 3">
    <name type="scientific">Aquarana catesbeiana</name>
    <name type="common">American bullfrog</name>
    <name type="synonym">Rana catesbeiana</name>
    <dbReference type="NCBI Taxonomy" id="8400"/>
    <lineage>
        <taxon>Eukaryota</taxon>
        <taxon>Metazoa</taxon>
        <taxon>Chordata</taxon>
        <taxon>Craniata</taxon>
        <taxon>Vertebrata</taxon>
        <taxon>Euteleostomi</taxon>
        <taxon>Amphibia</taxon>
        <taxon>Batrachia</taxon>
        <taxon>Anura</taxon>
        <taxon>Neobatrachia</taxon>
        <taxon>Ranoidea</taxon>
        <taxon>Ranidae</taxon>
        <taxon>Aquarana</taxon>
    </lineage>
</organism>
<dbReference type="AlphaFoldDB" id="A0A2G9SC60"/>
<sequence length="150" mass="16922">FHIIHPDFHIIHPDFHIIHLAFCNSHHHALPTSPSTIIQSIPHSTCTSATPSRRGWHHHTRWFSTLHCLHYTRRNNRCRDLTTTLSDTDWGTTDWGDTDTTKGLTDTDSNGTETLGFPGTTSANPDSSLFRRKNSSTNSDLLCKASGHRL</sequence>